<proteinExistence type="predicted"/>
<reference evidence="2 3" key="1">
    <citation type="submission" date="2014-06" db="EMBL/GenBank/DDBJ databases">
        <authorList>
            <person name="Swart Estienne"/>
        </authorList>
    </citation>
    <scope>NUCLEOTIDE SEQUENCE [LARGE SCALE GENOMIC DNA]</scope>
    <source>
        <strain evidence="2 3">130c</strain>
    </source>
</reference>
<evidence type="ECO:0000313" key="3">
    <source>
        <dbReference type="Proteomes" id="UP000039865"/>
    </source>
</evidence>
<feature type="transmembrane region" description="Helical" evidence="1">
    <location>
        <begin position="109"/>
        <end position="128"/>
    </location>
</feature>
<keyword evidence="1" id="KW-1133">Transmembrane helix</keyword>
<organism evidence="2 3">
    <name type="scientific">Stylonychia lemnae</name>
    <name type="common">Ciliate</name>
    <dbReference type="NCBI Taxonomy" id="5949"/>
    <lineage>
        <taxon>Eukaryota</taxon>
        <taxon>Sar</taxon>
        <taxon>Alveolata</taxon>
        <taxon>Ciliophora</taxon>
        <taxon>Intramacronucleata</taxon>
        <taxon>Spirotrichea</taxon>
        <taxon>Stichotrichia</taxon>
        <taxon>Sporadotrichida</taxon>
        <taxon>Oxytrichidae</taxon>
        <taxon>Stylonychinae</taxon>
        <taxon>Stylonychia</taxon>
    </lineage>
</organism>
<dbReference type="InParanoid" id="A0A078A2Z6"/>
<dbReference type="AlphaFoldDB" id="A0A078A2Z6"/>
<keyword evidence="1" id="KW-0472">Membrane</keyword>
<protein>
    <submittedName>
        <fullName evidence="2">Uncharacterized protein</fullName>
    </submittedName>
</protein>
<keyword evidence="3" id="KW-1185">Reference proteome</keyword>
<evidence type="ECO:0000256" key="1">
    <source>
        <dbReference type="SAM" id="Phobius"/>
    </source>
</evidence>
<gene>
    <name evidence="2" type="primary">Contig10862.g11604</name>
    <name evidence="2" type="ORF">STYLEM_4131</name>
</gene>
<dbReference type="EMBL" id="CCKQ01004009">
    <property type="protein sequence ID" value="CDW75144.1"/>
    <property type="molecule type" value="Genomic_DNA"/>
</dbReference>
<dbReference type="Proteomes" id="UP000039865">
    <property type="component" value="Unassembled WGS sequence"/>
</dbReference>
<keyword evidence="1" id="KW-0812">Transmembrane</keyword>
<name>A0A078A2Z6_STYLE</name>
<accession>A0A078A2Z6</accession>
<sequence>MSPFKNDTQRFCGTKKRDLVLPEKMKIQDFNPNAIEEDLQEIKTKFLPRRPSNLMREPGVKYNFNYELEECLRVLNKTIRKVTFCLYSDALGAKSLVILYRDIRENLSILYSLLFRLVVYYLILYINIYRNPDEFGLKYALLVIALIDAADDGRLRKFQAATYEDIIQAAKDIFSILFIKVSLDTLWNYAKYSTIERIIISFQSDIHDQAFCSILFNKNKRLSLTVLKYLSYTCENQDTEEFAWLISNYQILNSVFDNFEKELNGSISTLKAIEQSLEERRIDYLRKFEPEKYKIYLKQKGDSDIKVPNWDNKVGFDLLNNFIHLMTYKADCIKDYDAILFMTQKIVIIARVLREINSYMRSQNEDLYLFSTDDFKIQQIDNQIPKLIYLYQNLTQTAIKAARQLSESMYIHEHSYKEFDGCMQELNYTIQMIYRAGCQVRVSKNYDWVRNIPQKGKSTILSYFDQRIK</sequence>
<evidence type="ECO:0000313" key="2">
    <source>
        <dbReference type="EMBL" id="CDW75144.1"/>
    </source>
</evidence>